<dbReference type="Proteomes" id="UP000306102">
    <property type="component" value="Unassembled WGS sequence"/>
</dbReference>
<evidence type="ECO:0000256" key="2">
    <source>
        <dbReference type="SAM" id="Phobius"/>
    </source>
</evidence>
<dbReference type="SUPFAM" id="SSF50978">
    <property type="entry name" value="WD40 repeat-like"/>
    <property type="match status" value="1"/>
</dbReference>
<protein>
    <submittedName>
        <fullName evidence="3">Uncharacterized protein</fullName>
    </submittedName>
</protein>
<evidence type="ECO:0000313" key="3">
    <source>
        <dbReference type="EMBL" id="THF97464.1"/>
    </source>
</evidence>
<dbReference type="InterPro" id="IPR036322">
    <property type="entry name" value="WD40_repeat_dom_sf"/>
</dbReference>
<name>A0A4S4D532_CAMSN</name>
<feature type="compositionally biased region" description="Acidic residues" evidence="1">
    <location>
        <begin position="85"/>
        <end position="101"/>
    </location>
</feature>
<sequence length="320" mass="35582">MEIQELNIINLQNPSLFSRNFSHSGTGKVPQVYSFWKWGALILALVATFGGIITRIKLSIVRFCKFNLLASSGPLTQHIDHVFDSDEDDSTSSDSSDDDEPTTSSQDRHPIDEDFRVAGSSCYSGVRRKLRRRRSLGGDRFSWSDFTSGKSVVKLWDNLGLGLDFDEEFSESVVSLWDLNEDRKIRSLSGERSRISAISTSSQSPAVIFSTGSKNNDNIFLGVFDTRIGSQIPAMYADWSPRRGTVVRINSGGGGEKFYVGDDVSGTLTVGDMRKVKLPLEDLTESEGDTWWDADAVIVSDEVVDDSVQWEVIHCRDEAK</sequence>
<accession>A0A4S4D532</accession>
<keyword evidence="2" id="KW-0812">Transmembrane</keyword>
<dbReference type="EMBL" id="SDRB02012530">
    <property type="protein sequence ID" value="THF97464.1"/>
    <property type="molecule type" value="Genomic_DNA"/>
</dbReference>
<feature type="transmembrane region" description="Helical" evidence="2">
    <location>
        <begin position="35"/>
        <end position="53"/>
    </location>
</feature>
<keyword evidence="2" id="KW-0472">Membrane</keyword>
<keyword evidence="2" id="KW-1133">Transmembrane helix</keyword>
<evidence type="ECO:0000256" key="1">
    <source>
        <dbReference type="SAM" id="MobiDB-lite"/>
    </source>
</evidence>
<comment type="caution">
    <text evidence="3">The sequence shown here is derived from an EMBL/GenBank/DDBJ whole genome shotgun (WGS) entry which is preliminary data.</text>
</comment>
<proteinExistence type="predicted"/>
<evidence type="ECO:0000313" key="4">
    <source>
        <dbReference type="Proteomes" id="UP000306102"/>
    </source>
</evidence>
<feature type="region of interest" description="Disordered" evidence="1">
    <location>
        <begin position="85"/>
        <end position="111"/>
    </location>
</feature>
<keyword evidence="4" id="KW-1185">Reference proteome</keyword>
<dbReference type="PANTHER" id="PTHR36715:SF1">
    <property type="entry name" value="PROTEIN, PUTATIVE-RELATED"/>
    <property type="match status" value="1"/>
</dbReference>
<reference evidence="3 4" key="1">
    <citation type="journal article" date="2018" name="Proc. Natl. Acad. Sci. U.S.A.">
        <title>Draft genome sequence of Camellia sinensis var. sinensis provides insights into the evolution of the tea genome and tea quality.</title>
        <authorList>
            <person name="Wei C."/>
            <person name="Yang H."/>
            <person name="Wang S."/>
            <person name="Zhao J."/>
            <person name="Liu C."/>
            <person name="Gao L."/>
            <person name="Xia E."/>
            <person name="Lu Y."/>
            <person name="Tai Y."/>
            <person name="She G."/>
            <person name="Sun J."/>
            <person name="Cao H."/>
            <person name="Tong W."/>
            <person name="Gao Q."/>
            <person name="Li Y."/>
            <person name="Deng W."/>
            <person name="Jiang X."/>
            <person name="Wang W."/>
            <person name="Chen Q."/>
            <person name="Zhang S."/>
            <person name="Li H."/>
            <person name="Wu J."/>
            <person name="Wang P."/>
            <person name="Li P."/>
            <person name="Shi C."/>
            <person name="Zheng F."/>
            <person name="Jian J."/>
            <person name="Huang B."/>
            <person name="Shan D."/>
            <person name="Shi M."/>
            <person name="Fang C."/>
            <person name="Yue Y."/>
            <person name="Li F."/>
            <person name="Li D."/>
            <person name="Wei S."/>
            <person name="Han B."/>
            <person name="Jiang C."/>
            <person name="Yin Y."/>
            <person name="Xia T."/>
            <person name="Zhang Z."/>
            <person name="Bennetzen J.L."/>
            <person name="Zhao S."/>
            <person name="Wan X."/>
        </authorList>
    </citation>
    <scope>NUCLEOTIDE SEQUENCE [LARGE SCALE GENOMIC DNA]</scope>
    <source>
        <strain evidence="4">cv. Shuchazao</strain>
        <tissue evidence="3">Leaf</tissue>
    </source>
</reference>
<dbReference type="PANTHER" id="PTHR36715">
    <property type="entry name" value="BNAANNG41370D PROTEIN"/>
    <property type="match status" value="1"/>
</dbReference>
<organism evidence="3 4">
    <name type="scientific">Camellia sinensis var. sinensis</name>
    <name type="common">China tea</name>
    <dbReference type="NCBI Taxonomy" id="542762"/>
    <lineage>
        <taxon>Eukaryota</taxon>
        <taxon>Viridiplantae</taxon>
        <taxon>Streptophyta</taxon>
        <taxon>Embryophyta</taxon>
        <taxon>Tracheophyta</taxon>
        <taxon>Spermatophyta</taxon>
        <taxon>Magnoliopsida</taxon>
        <taxon>eudicotyledons</taxon>
        <taxon>Gunneridae</taxon>
        <taxon>Pentapetalae</taxon>
        <taxon>asterids</taxon>
        <taxon>Ericales</taxon>
        <taxon>Theaceae</taxon>
        <taxon>Camellia</taxon>
    </lineage>
</organism>
<gene>
    <name evidence="3" type="ORF">TEA_029192</name>
</gene>
<dbReference type="AlphaFoldDB" id="A0A4S4D532"/>